<evidence type="ECO:0000313" key="1">
    <source>
        <dbReference type="EMBL" id="GFH59553.1"/>
    </source>
</evidence>
<organism evidence="1 2">
    <name type="scientific">Chaetoceros tenuissimus</name>
    <dbReference type="NCBI Taxonomy" id="426638"/>
    <lineage>
        <taxon>Eukaryota</taxon>
        <taxon>Sar</taxon>
        <taxon>Stramenopiles</taxon>
        <taxon>Ochrophyta</taxon>
        <taxon>Bacillariophyta</taxon>
        <taxon>Coscinodiscophyceae</taxon>
        <taxon>Chaetocerotophycidae</taxon>
        <taxon>Chaetocerotales</taxon>
        <taxon>Chaetocerotaceae</taxon>
        <taxon>Chaetoceros</taxon>
    </lineage>
</organism>
<dbReference type="AlphaFoldDB" id="A0AAD3HE02"/>
<gene>
    <name evidence="1" type="ORF">CTEN210_16029</name>
</gene>
<name>A0AAD3HE02_9STRA</name>
<proteinExistence type="predicted"/>
<reference evidence="1 2" key="1">
    <citation type="journal article" date="2021" name="Sci. Rep.">
        <title>The genome of the diatom Chaetoceros tenuissimus carries an ancient integrated fragment of an extant virus.</title>
        <authorList>
            <person name="Hongo Y."/>
            <person name="Kimura K."/>
            <person name="Takaki Y."/>
            <person name="Yoshida Y."/>
            <person name="Baba S."/>
            <person name="Kobayashi G."/>
            <person name="Nagasaki K."/>
            <person name="Hano T."/>
            <person name="Tomaru Y."/>
        </authorList>
    </citation>
    <scope>NUCLEOTIDE SEQUENCE [LARGE SCALE GENOMIC DNA]</scope>
    <source>
        <strain evidence="1 2">NIES-3715</strain>
    </source>
</reference>
<dbReference type="Proteomes" id="UP001054902">
    <property type="component" value="Unassembled WGS sequence"/>
</dbReference>
<sequence>MSIFKSEVNFNGSSLLVHVINALCPEISEMSQESKEYIEKLDTTVSNSNWDLLFIIPELHDHIKCLVQLNSPSMDSTYTCIYSVFSRCKDAHFKHRIMTWNTHHEKDKNHGAKKLKFLKSCVTYVHKSICMNSWILGKPAT</sequence>
<comment type="caution">
    <text evidence="1">The sequence shown here is derived from an EMBL/GenBank/DDBJ whole genome shotgun (WGS) entry which is preliminary data.</text>
</comment>
<keyword evidence="2" id="KW-1185">Reference proteome</keyword>
<protein>
    <submittedName>
        <fullName evidence="1">Uncharacterized protein</fullName>
    </submittedName>
</protein>
<accession>A0AAD3HE02</accession>
<evidence type="ECO:0000313" key="2">
    <source>
        <dbReference type="Proteomes" id="UP001054902"/>
    </source>
</evidence>
<dbReference type="EMBL" id="BLLK01000069">
    <property type="protein sequence ID" value="GFH59553.1"/>
    <property type="molecule type" value="Genomic_DNA"/>
</dbReference>